<evidence type="ECO:0000259" key="1">
    <source>
        <dbReference type="Pfam" id="PF13088"/>
    </source>
</evidence>
<dbReference type="EMBL" id="VKKG01000003">
    <property type="protein sequence ID" value="TRY18113.1"/>
    <property type="molecule type" value="Genomic_DNA"/>
</dbReference>
<dbReference type="SUPFAM" id="SSF50939">
    <property type="entry name" value="Sialidases"/>
    <property type="match status" value="1"/>
</dbReference>
<keyword evidence="3" id="KW-1185">Reference proteome</keyword>
<dbReference type="Gene3D" id="2.120.10.10">
    <property type="match status" value="1"/>
</dbReference>
<feature type="domain" description="Sialidase" evidence="1">
    <location>
        <begin position="26"/>
        <end position="314"/>
    </location>
</feature>
<dbReference type="OrthoDB" id="41724at2"/>
<evidence type="ECO:0000313" key="2">
    <source>
        <dbReference type="EMBL" id="TRY18113.1"/>
    </source>
</evidence>
<dbReference type="AlphaFoldDB" id="A0A553K0A0"/>
<comment type="caution">
    <text evidence="2">The sequence shown here is derived from an EMBL/GenBank/DDBJ whole genome shotgun (WGS) entry which is preliminary data.</text>
</comment>
<dbReference type="InterPro" id="IPR036278">
    <property type="entry name" value="Sialidase_sf"/>
</dbReference>
<dbReference type="InterPro" id="IPR011040">
    <property type="entry name" value="Sialidase"/>
</dbReference>
<gene>
    <name evidence="2" type="ORF">FOJ82_08625</name>
</gene>
<proteinExistence type="predicted"/>
<name>A0A553K0A0_9ACTN</name>
<protein>
    <submittedName>
        <fullName evidence="2">Neuraminidase (Sialidase)</fullName>
    </submittedName>
</protein>
<dbReference type="PANTHER" id="PTHR43752:SF2">
    <property type="entry name" value="BNR_ASP-BOX REPEAT FAMILY PROTEIN"/>
    <property type="match status" value="1"/>
</dbReference>
<dbReference type="PANTHER" id="PTHR43752">
    <property type="entry name" value="BNR/ASP-BOX REPEAT FAMILY PROTEIN"/>
    <property type="match status" value="1"/>
</dbReference>
<evidence type="ECO:0000313" key="3">
    <source>
        <dbReference type="Proteomes" id="UP000317638"/>
    </source>
</evidence>
<dbReference type="CDD" id="cd15482">
    <property type="entry name" value="Sialidase_non-viral"/>
    <property type="match status" value="1"/>
</dbReference>
<dbReference type="Proteomes" id="UP000317638">
    <property type="component" value="Unassembled WGS sequence"/>
</dbReference>
<sequence length="340" mass="36009">MLLFEPAPGIQVHASSLLVRPSGDHVVAWFAGAHEGSPDSTVHVLTSDDATIRPIAPDDDLPHWNPVLADGPDGRTWLFFKRGHRIDEWTTWVCTSGDGGHSWSAPTELVPGDRSGGRGPVRQAPLLLGGLWLAPGSVEVWEPPRWDSFLDVSSDGGLTWEQVPLPLDHSAVRGAGCIQPSLVVLPDARLVVLTRSSGGSVHRSVTRDPYSWPTLQPSTLPNNNSGIAAAALADGRIVVCHNDASDDWGARSRLVLSESRDAGESWRQVAVVVDGAVGGPAAPTGTGAPSAAAATGVVTTGEGEYSYPSMQVVRSDLWITHTVERRSIALHRVALASITN</sequence>
<dbReference type="Pfam" id="PF13088">
    <property type="entry name" value="BNR_2"/>
    <property type="match status" value="1"/>
</dbReference>
<reference evidence="2 3" key="1">
    <citation type="submission" date="2019-07" db="EMBL/GenBank/DDBJ databases">
        <authorList>
            <person name="Zhou L.-Y."/>
        </authorList>
    </citation>
    <scope>NUCLEOTIDE SEQUENCE [LARGE SCALE GENOMIC DNA]</scope>
    <source>
        <strain evidence="2 3">YIM 101269</strain>
    </source>
</reference>
<accession>A0A553K0A0</accession>
<dbReference type="RefSeq" id="WP_143938089.1">
    <property type="nucleotide sequence ID" value="NZ_VKKG01000003.1"/>
</dbReference>
<organism evidence="2 3">
    <name type="scientific">Tessaracoccus rhinocerotis</name>
    <dbReference type="NCBI Taxonomy" id="1689449"/>
    <lineage>
        <taxon>Bacteria</taxon>
        <taxon>Bacillati</taxon>
        <taxon>Actinomycetota</taxon>
        <taxon>Actinomycetes</taxon>
        <taxon>Propionibacteriales</taxon>
        <taxon>Propionibacteriaceae</taxon>
        <taxon>Tessaracoccus</taxon>
    </lineage>
</organism>